<protein>
    <submittedName>
        <fullName evidence="1">Uncharacterized protein</fullName>
    </submittedName>
</protein>
<reference evidence="2" key="1">
    <citation type="journal article" date="2022" name="Mol. Ecol. Resour.">
        <title>The genomes of chicory, endive, great burdock and yacon provide insights into Asteraceae palaeo-polyploidization history and plant inulin production.</title>
        <authorList>
            <person name="Fan W."/>
            <person name="Wang S."/>
            <person name="Wang H."/>
            <person name="Wang A."/>
            <person name="Jiang F."/>
            <person name="Liu H."/>
            <person name="Zhao H."/>
            <person name="Xu D."/>
            <person name="Zhang Y."/>
        </authorList>
    </citation>
    <scope>NUCLEOTIDE SEQUENCE [LARGE SCALE GENOMIC DNA]</scope>
    <source>
        <strain evidence="2">cv. Yunnan</strain>
    </source>
</reference>
<evidence type="ECO:0000313" key="2">
    <source>
        <dbReference type="Proteomes" id="UP001056120"/>
    </source>
</evidence>
<proteinExistence type="predicted"/>
<comment type="caution">
    <text evidence="1">The sequence shown here is derived from an EMBL/GenBank/DDBJ whole genome shotgun (WGS) entry which is preliminary data.</text>
</comment>
<sequence length="386" mass="44119">MSDHIPFEIQAEIMKRLPVRSLIQFRSVSKAWKSHIDSSDFIAHYSSQQKHLLVRYGDSIEQKYVSIVDDDTFPQHKVSLTIPPSVKMLKYSRIFGSSHGLLCLKGDYRNVRGCPISGTGKAVIWNLSTRKTIDVIMPNMANGIYGTALGFGVCRETNDPKIVKIIYIAISSAMESISSVGREVEVFTLRTGAWRSPYNTNIPRKSIQFGYSNVLIDGFLYWLAEDFMNMDRSYNLIISFDITSEEFREVSLPYTLAHAARWYRYLSISMLRESLVVLEDVAVANGTFFGVWMMEDGVPKSFTKLFNVNVNTPNAFVKGFRKSGEPTIDIVEDLGINEIEPSFFVYHYLETLLLFDQPDFGIYDKGKHYVAKWRAKRRLLRNASKV</sequence>
<evidence type="ECO:0000313" key="1">
    <source>
        <dbReference type="EMBL" id="KAI3725470.1"/>
    </source>
</evidence>
<accession>A0ACB9BU20</accession>
<dbReference type="EMBL" id="CM042039">
    <property type="protein sequence ID" value="KAI3725470.1"/>
    <property type="molecule type" value="Genomic_DNA"/>
</dbReference>
<organism evidence="1 2">
    <name type="scientific">Smallanthus sonchifolius</name>
    <dbReference type="NCBI Taxonomy" id="185202"/>
    <lineage>
        <taxon>Eukaryota</taxon>
        <taxon>Viridiplantae</taxon>
        <taxon>Streptophyta</taxon>
        <taxon>Embryophyta</taxon>
        <taxon>Tracheophyta</taxon>
        <taxon>Spermatophyta</taxon>
        <taxon>Magnoliopsida</taxon>
        <taxon>eudicotyledons</taxon>
        <taxon>Gunneridae</taxon>
        <taxon>Pentapetalae</taxon>
        <taxon>asterids</taxon>
        <taxon>campanulids</taxon>
        <taxon>Asterales</taxon>
        <taxon>Asteraceae</taxon>
        <taxon>Asteroideae</taxon>
        <taxon>Heliantheae alliance</taxon>
        <taxon>Millerieae</taxon>
        <taxon>Smallanthus</taxon>
    </lineage>
</organism>
<keyword evidence="2" id="KW-1185">Reference proteome</keyword>
<gene>
    <name evidence="1" type="ORF">L1987_65258</name>
</gene>
<name>A0ACB9BU20_9ASTR</name>
<dbReference type="Proteomes" id="UP001056120">
    <property type="component" value="Linkage Group LG22"/>
</dbReference>
<reference evidence="1 2" key="2">
    <citation type="journal article" date="2022" name="Mol. Ecol. Resour.">
        <title>The genomes of chicory, endive, great burdock and yacon provide insights into Asteraceae paleo-polyploidization history and plant inulin production.</title>
        <authorList>
            <person name="Fan W."/>
            <person name="Wang S."/>
            <person name="Wang H."/>
            <person name="Wang A."/>
            <person name="Jiang F."/>
            <person name="Liu H."/>
            <person name="Zhao H."/>
            <person name="Xu D."/>
            <person name="Zhang Y."/>
        </authorList>
    </citation>
    <scope>NUCLEOTIDE SEQUENCE [LARGE SCALE GENOMIC DNA]</scope>
    <source>
        <strain evidence="2">cv. Yunnan</strain>
        <tissue evidence="1">Leaves</tissue>
    </source>
</reference>